<organism evidence="1 2">
    <name type="scientific">Wuchereria bancrofti</name>
    <dbReference type="NCBI Taxonomy" id="6293"/>
    <lineage>
        <taxon>Eukaryota</taxon>
        <taxon>Metazoa</taxon>
        <taxon>Ecdysozoa</taxon>
        <taxon>Nematoda</taxon>
        <taxon>Chromadorea</taxon>
        <taxon>Rhabditida</taxon>
        <taxon>Spirurina</taxon>
        <taxon>Spiruromorpha</taxon>
        <taxon>Filarioidea</taxon>
        <taxon>Onchocercidae</taxon>
        <taxon>Wuchereria</taxon>
    </lineage>
</organism>
<sequence>MGQCTCSHFEIWFGKSKIVILHDCRLLGLRLSLFCEDADHWKMWSNVKSAEHAGVRSYELDRHELASSDPDIIEQYRFSAEHNCSDQIITRCHESH</sequence>
<dbReference type="InParanoid" id="A0A3P7EUL6"/>
<keyword evidence="2" id="KW-1185">Reference proteome</keyword>
<name>A0A3P7EUL6_WUCBA</name>
<dbReference type="Proteomes" id="UP000270924">
    <property type="component" value="Unassembled WGS sequence"/>
</dbReference>
<evidence type="ECO:0000313" key="2">
    <source>
        <dbReference type="Proteomes" id="UP000270924"/>
    </source>
</evidence>
<proteinExistence type="predicted"/>
<gene>
    <name evidence="1" type="ORF">WBA_LOCUS10890</name>
</gene>
<dbReference type="EMBL" id="UYWW01012234">
    <property type="protein sequence ID" value="VDM19899.1"/>
    <property type="molecule type" value="Genomic_DNA"/>
</dbReference>
<reference evidence="1 2" key="1">
    <citation type="submission" date="2018-11" db="EMBL/GenBank/DDBJ databases">
        <authorList>
            <consortium name="Pathogen Informatics"/>
        </authorList>
    </citation>
    <scope>NUCLEOTIDE SEQUENCE [LARGE SCALE GENOMIC DNA]</scope>
</reference>
<evidence type="ECO:0000313" key="1">
    <source>
        <dbReference type="EMBL" id="VDM19899.1"/>
    </source>
</evidence>
<protein>
    <submittedName>
        <fullName evidence="1">Uncharacterized protein</fullName>
    </submittedName>
</protein>
<accession>A0A3P7EUL6</accession>
<dbReference type="AlphaFoldDB" id="A0A3P7EUL6"/>